<dbReference type="GO" id="GO:0003697">
    <property type="term" value="F:single-stranded DNA binding"/>
    <property type="evidence" value="ECO:0007669"/>
    <property type="project" value="InterPro"/>
</dbReference>
<dbReference type="SUPFAM" id="SSF50249">
    <property type="entry name" value="Nucleic acid-binding proteins"/>
    <property type="match status" value="1"/>
</dbReference>
<keyword evidence="1 2" id="KW-0238">DNA-binding</keyword>
<dbReference type="EMBL" id="FNAI01000011">
    <property type="protein sequence ID" value="SDE95925.1"/>
    <property type="molecule type" value="Genomic_DNA"/>
</dbReference>
<organism evidence="3 4">
    <name type="scientific">Mucilaginibacter pineti</name>
    <dbReference type="NCBI Taxonomy" id="1391627"/>
    <lineage>
        <taxon>Bacteria</taxon>
        <taxon>Pseudomonadati</taxon>
        <taxon>Bacteroidota</taxon>
        <taxon>Sphingobacteriia</taxon>
        <taxon>Sphingobacteriales</taxon>
        <taxon>Sphingobacteriaceae</taxon>
        <taxon>Mucilaginibacter</taxon>
    </lineage>
</organism>
<evidence type="ECO:0000313" key="3">
    <source>
        <dbReference type="EMBL" id="SDE95925.1"/>
    </source>
</evidence>
<dbReference type="CDD" id="cd04496">
    <property type="entry name" value="SSB_OBF"/>
    <property type="match status" value="1"/>
</dbReference>
<dbReference type="PROSITE" id="PS50935">
    <property type="entry name" value="SSB"/>
    <property type="match status" value="1"/>
</dbReference>
<accession>A0A1G7H6C9</accession>
<keyword evidence="4" id="KW-1185">Reference proteome</keyword>
<dbReference type="InterPro" id="IPR000424">
    <property type="entry name" value="Primosome_PriB/ssb"/>
</dbReference>
<evidence type="ECO:0000313" key="4">
    <source>
        <dbReference type="Proteomes" id="UP000199072"/>
    </source>
</evidence>
<sequence length="110" mass="12396">MDYRNGINKVVLVGHICNETAMEAQPGSVEYLRFRFVTQERIAKKAGNEDHAEYHIISVPAGMLRSGTRYLSKDKLICLEGKLKTKSDTDSDGIKRYQTEILVSKLYSVG</sequence>
<dbReference type="Pfam" id="PF00436">
    <property type="entry name" value="SSB"/>
    <property type="match status" value="1"/>
</dbReference>
<dbReference type="AlphaFoldDB" id="A0A1G7H6C9"/>
<dbReference type="InterPro" id="IPR012340">
    <property type="entry name" value="NA-bd_OB-fold"/>
</dbReference>
<dbReference type="RefSeq" id="WP_091152405.1">
    <property type="nucleotide sequence ID" value="NZ_FNAI01000011.1"/>
</dbReference>
<dbReference type="Gene3D" id="2.40.50.140">
    <property type="entry name" value="Nucleic acid-binding proteins"/>
    <property type="match status" value="1"/>
</dbReference>
<reference evidence="3 4" key="1">
    <citation type="submission" date="2016-10" db="EMBL/GenBank/DDBJ databases">
        <authorList>
            <person name="de Groot N.N."/>
        </authorList>
    </citation>
    <scope>NUCLEOTIDE SEQUENCE [LARGE SCALE GENOMIC DNA]</scope>
    <source>
        <strain evidence="3 4">47C3B</strain>
    </source>
</reference>
<dbReference type="STRING" id="1391627.SAMN05216464_11177"/>
<evidence type="ECO:0000256" key="2">
    <source>
        <dbReference type="PROSITE-ProRule" id="PRU00252"/>
    </source>
</evidence>
<proteinExistence type="predicted"/>
<dbReference type="OrthoDB" id="9809878at2"/>
<dbReference type="Proteomes" id="UP000199072">
    <property type="component" value="Unassembled WGS sequence"/>
</dbReference>
<gene>
    <name evidence="3" type="ORF">SAMN05216464_11177</name>
</gene>
<evidence type="ECO:0000256" key="1">
    <source>
        <dbReference type="ARBA" id="ARBA00023125"/>
    </source>
</evidence>
<protein>
    <submittedName>
        <fullName evidence="3">Single-strand DNA-binding protein</fullName>
    </submittedName>
</protein>
<name>A0A1G7H6C9_9SPHI</name>